<gene>
    <name evidence="1" type="ORF">HPMG_00788</name>
</gene>
<dbReference type="AlphaFoldDB" id="C5EYI3"/>
<reference evidence="2" key="1">
    <citation type="journal article" date="2014" name="Genome Announc.">
        <title>Draft genome sequences of six enterohepatic helicobacter species isolated from humans and one from rhesus macaques.</title>
        <authorList>
            <person name="Shen Z."/>
            <person name="Sheh A."/>
            <person name="Young S.K."/>
            <person name="Abouelliel A."/>
            <person name="Ward D.V."/>
            <person name="Earl A.M."/>
            <person name="Fox J.G."/>
        </authorList>
    </citation>
    <scope>NUCLEOTIDE SEQUENCE [LARGE SCALE GENOMIC DNA]</scope>
    <source>
        <strain evidence="2">MIT 98-5489</strain>
    </source>
</reference>
<accession>C5EYI3</accession>
<proteinExistence type="predicted"/>
<keyword evidence="2" id="KW-1185">Reference proteome</keyword>
<sequence>MAWGGGAIHWDIVKLFMQCEILLYRLCFRYFRAILKGAFL</sequence>
<dbReference type="HOGENOM" id="CLU_3290657_0_0_7"/>
<dbReference type="EMBL" id="DS990442">
    <property type="protein sequence ID" value="EEQ63331.1"/>
    <property type="molecule type" value="Genomic_DNA"/>
</dbReference>
<dbReference type="Proteomes" id="UP000003953">
    <property type="component" value="Unassembled WGS sequence"/>
</dbReference>
<name>C5EYI3_9HELI</name>
<evidence type="ECO:0000313" key="2">
    <source>
        <dbReference type="Proteomes" id="UP000003953"/>
    </source>
</evidence>
<organism evidence="1 2">
    <name type="scientific">Helicobacter pullorum MIT 98-5489</name>
    <dbReference type="NCBI Taxonomy" id="537972"/>
    <lineage>
        <taxon>Bacteria</taxon>
        <taxon>Pseudomonadati</taxon>
        <taxon>Campylobacterota</taxon>
        <taxon>Epsilonproteobacteria</taxon>
        <taxon>Campylobacterales</taxon>
        <taxon>Helicobacteraceae</taxon>
        <taxon>Helicobacter</taxon>
    </lineage>
</organism>
<evidence type="ECO:0000313" key="1">
    <source>
        <dbReference type="EMBL" id="EEQ63331.1"/>
    </source>
</evidence>
<protein>
    <submittedName>
        <fullName evidence="1">Uncharacterized protein</fullName>
    </submittedName>
</protein>